<dbReference type="GO" id="GO:0045901">
    <property type="term" value="P:positive regulation of translational elongation"/>
    <property type="evidence" value="ECO:0007669"/>
    <property type="project" value="UniProtKB-UniRule"/>
</dbReference>
<dbReference type="OrthoDB" id="436535at2759"/>
<comment type="function">
    <text evidence="4">Translation factor that promotes translation elongation and termination, particularly upon ribosome stalling at specific amino acid sequence contexts. Binds between the exit (E) and peptidyl (P) site of the ribosome and promotes rescue of stalled ribosome: specifically required for efficient translation of polyproline-containing peptides as well as other motifs that stall the ribosome. Acts as ribosome quality control (RQC) cofactor by joining the RQC complex to facilitate peptidyl transfer during CAT tailing step.</text>
</comment>
<dbReference type="GO" id="GO:0003723">
    <property type="term" value="F:RNA binding"/>
    <property type="evidence" value="ECO:0007669"/>
    <property type="project" value="InterPro"/>
</dbReference>
<dbReference type="SUPFAM" id="SSF50249">
    <property type="entry name" value="Nucleic acid-binding proteins"/>
    <property type="match status" value="1"/>
</dbReference>
<dbReference type="GO" id="GO:0043022">
    <property type="term" value="F:ribosome binding"/>
    <property type="evidence" value="ECO:0007669"/>
    <property type="project" value="UniProtKB-UniRule"/>
</dbReference>
<dbReference type="SMART" id="SM01376">
    <property type="entry name" value="eIF-5a"/>
    <property type="match status" value="1"/>
</dbReference>
<dbReference type="GO" id="GO:0003746">
    <property type="term" value="F:translation elongation factor activity"/>
    <property type="evidence" value="ECO:0007669"/>
    <property type="project" value="UniProtKB-UniRule"/>
</dbReference>
<dbReference type="Gene3D" id="2.40.50.140">
    <property type="entry name" value="Nucleic acid-binding proteins"/>
    <property type="match status" value="1"/>
</dbReference>
<evidence type="ECO:0000313" key="6">
    <source>
        <dbReference type="EMBL" id="EGR32710.1"/>
    </source>
</evidence>
<dbReference type="FunFam" id="2.30.30.30:FF:000080">
    <property type="entry name" value="Eukaryotic translation initiation factor 5A"/>
    <property type="match status" value="1"/>
</dbReference>
<dbReference type="InterPro" id="IPR020189">
    <property type="entry name" value="IF5A_C"/>
</dbReference>
<proteinExistence type="inferred from homology"/>
<dbReference type="Pfam" id="PF01287">
    <property type="entry name" value="eIF-5a"/>
    <property type="match status" value="1"/>
</dbReference>
<keyword evidence="6" id="KW-0396">Initiation factor</keyword>
<gene>
    <name evidence="6" type="ORF">IMG5_073260</name>
</gene>
<dbReference type="PIRSF" id="PIRSF003025">
    <property type="entry name" value="eIF5A"/>
    <property type="match status" value="1"/>
</dbReference>
<sequence length="163" mass="17806">MSEQNDDVDYQAGDAGSSHVYPMQAGNIKKGSYALLKGFPCKVIEMTTCKAGKHGHAKATIVGVDIFTGKKYEDSCPTSHNMEIPFVKKTEYQLIDIANDGYVTFLLENGETKEDLKLPEDDLELCAQIRADFEAGKEILVAVTQSMGMEKICAFREAAGAKS</sequence>
<dbReference type="NCBIfam" id="TIGR00037">
    <property type="entry name" value="eIF_5A"/>
    <property type="match status" value="1"/>
</dbReference>
<keyword evidence="3 4" id="KW-0385">Hypusine</keyword>
<dbReference type="RefSeq" id="XP_004036696.1">
    <property type="nucleotide sequence ID" value="XM_004036648.1"/>
</dbReference>
<dbReference type="Gene3D" id="2.30.30.30">
    <property type="match status" value="1"/>
</dbReference>
<dbReference type="Proteomes" id="UP000008983">
    <property type="component" value="Unassembled WGS sequence"/>
</dbReference>
<dbReference type="FunCoup" id="G0QPZ5">
    <property type="interactions" value="263"/>
</dbReference>
<dbReference type="GO" id="GO:0003743">
    <property type="term" value="F:translation initiation factor activity"/>
    <property type="evidence" value="ECO:0007669"/>
    <property type="project" value="UniProtKB-KW"/>
</dbReference>
<accession>G0QPZ5</accession>
<keyword evidence="2 4" id="KW-0648">Protein biosynthesis</keyword>
<evidence type="ECO:0000256" key="4">
    <source>
        <dbReference type="RuleBase" id="RU362005"/>
    </source>
</evidence>
<reference evidence="6 7" key="1">
    <citation type="submission" date="2011-07" db="EMBL/GenBank/DDBJ databases">
        <authorList>
            <person name="Coyne R."/>
            <person name="Brami D."/>
            <person name="Johnson J."/>
            <person name="Hostetler J."/>
            <person name="Hannick L."/>
            <person name="Clark T."/>
            <person name="Cassidy-Hanley D."/>
            <person name="Inman J."/>
        </authorList>
    </citation>
    <scope>NUCLEOTIDE SEQUENCE [LARGE SCALE GENOMIC DNA]</scope>
    <source>
        <strain evidence="6 7">G5</strain>
    </source>
</reference>
<dbReference type="AlphaFoldDB" id="G0QPZ5"/>
<dbReference type="InterPro" id="IPR014722">
    <property type="entry name" value="Rib_uL2_dom2"/>
</dbReference>
<dbReference type="eggNOG" id="KOG3271">
    <property type="taxonomic scope" value="Eukaryota"/>
</dbReference>
<evidence type="ECO:0000256" key="2">
    <source>
        <dbReference type="ARBA" id="ARBA00022917"/>
    </source>
</evidence>
<dbReference type="FunFam" id="2.40.50.140:FF:000034">
    <property type="entry name" value="Eukaryotic translation initiation factor 5A"/>
    <property type="match status" value="1"/>
</dbReference>
<dbReference type="SUPFAM" id="SSF50104">
    <property type="entry name" value="Translation proteins SH3-like domain"/>
    <property type="match status" value="1"/>
</dbReference>
<organism evidence="6 7">
    <name type="scientific">Ichthyophthirius multifiliis</name>
    <name type="common">White spot disease agent</name>
    <name type="synonym">Ich</name>
    <dbReference type="NCBI Taxonomy" id="5932"/>
    <lineage>
        <taxon>Eukaryota</taxon>
        <taxon>Sar</taxon>
        <taxon>Alveolata</taxon>
        <taxon>Ciliophora</taxon>
        <taxon>Intramacronucleata</taxon>
        <taxon>Oligohymenophorea</taxon>
        <taxon>Hymenostomatida</taxon>
        <taxon>Ophryoglenina</taxon>
        <taxon>Ichthyophthirius</taxon>
    </lineage>
</organism>
<dbReference type="CDD" id="cd04468">
    <property type="entry name" value="S1_eIF5A"/>
    <property type="match status" value="1"/>
</dbReference>
<dbReference type="PANTHER" id="PTHR11673">
    <property type="entry name" value="TRANSLATION INITIATION FACTOR 5A FAMILY MEMBER"/>
    <property type="match status" value="1"/>
</dbReference>
<feature type="domain" description="Translation initiation factor 5A C-terminal" evidence="5">
    <location>
        <begin position="86"/>
        <end position="156"/>
    </location>
</feature>
<comment type="similarity">
    <text evidence="1 4">Belongs to the eIF-5A family.</text>
</comment>
<comment type="PTM">
    <text evidence="4">eIF-5A seems to be the only eukaryotic protein to have a hypusine residue which is a post-translational modification of a lysine by the addition of a butylamino group.</text>
</comment>
<dbReference type="STRING" id="857967.G0QPZ5"/>
<dbReference type="InterPro" id="IPR012340">
    <property type="entry name" value="NA-bd_OB-fold"/>
</dbReference>
<dbReference type="InterPro" id="IPR001884">
    <property type="entry name" value="IF5A-like"/>
</dbReference>
<dbReference type="InterPro" id="IPR008991">
    <property type="entry name" value="Translation_prot_SH3-like_sf"/>
</dbReference>
<dbReference type="GO" id="GO:0045905">
    <property type="term" value="P:positive regulation of translational termination"/>
    <property type="evidence" value="ECO:0007669"/>
    <property type="project" value="UniProtKB-UniRule"/>
</dbReference>
<protein>
    <recommendedName>
        <fullName evidence="4">Eukaryotic translation initiation factor 5A</fullName>
        <shortName evidence="4">eIF-5A</shortName>
    </recommendedName>
</protein>
<evidence type="ECO:0000256" key="3">
    <source>
        <dbReference type="ARBA" id="ARBA00023071"/>
    </source>
</evidence>
<name>G0QPZ5_ICHMU</name>
<dbReference type="InParanoid" id="G0QPZ5"/>
<dbReference type="InterPro" id="IPR048670">
    <property type="entry name" value="IF5A-like_N"/>
</dbReference>
<keyword evidence="7" id="KW-1185">Reference proteome</keyword>
<dbReference type="EMBL" id="GL983594">
    <property type="protein sequence ID" value="EGR32710.1"/>
    <property type="molecule type" value="Genomic_DNA"/>
</dbReference>
<evidence type="ECO:0000313" key="7">
    <source>
        <dbReference type="Proteomes" id="UP000008983"/>
    </source>
</evidence>
<dbReference type="OMA" id="KDDVRMP"/>
<dbReference type="Pfam" id="PF21485">
    <property type="entry name" value="IF5A-like_N"/>
    <property type="match status" value="1"/>
</dbReference>
<evidence type="ECO:0000259" key="5">
    <source>
        <dbReference type="SMART" id="SM01376"/>
    </source>
</evidence>
<evidence type="ECO:0000256" key="1">
    <source>
        <dbReference type="ARBA" id="ARBA00006016"/>
    </source>
</evidence>
<dbReference type="GeneID" id="14908875"/>